<dbReference type="EMBL" id="BAAAMY010000001">
    <property type="protein sequence ID" value="GAA1904153.1"/>
    <property type="molecule type" value="Genomic_DNA"/>
</dbReference>
<keyword evidence="3" id="KW-1185">Reference proteome</keyword>
<dbReference type="PANTHER" id="PTHR16128">
    <property type="entry name" value="FAD/NAD(P)-BINDING OXIDOREDUCTASE FAMILY PROTEIN"/>
    <property type="match status" value="1"/>
</dbReference>
<reference evidence="2 3" key="1">
    <citation type="journal article" date="2019" name="Int. J. Syst. Evol. Microbiol.">
        <title>The Global Catalogue of Microorganisms (GCM) 10K type strain sequencing project: providing services to taxonomists for standard genome sequencing and annotation.</title>
        <authorList>
            <consortium name="The Broad Institute Genomics Platform"/>
            <consortium name="The Broad Institute Genome Sequencing Center for Infectious Disease"/>
            <person name="Wu L."/>
            <person name="Ma J."/>
        </authorList>
    </citation>
    <scope>NUCLEOTIDE SEQUENCE [LARGE SCALE GENOMIC DNA]</scope>
    <source>
        <strain evidence="2 3">JCM 14046</strain>
    </source>
</reference>
<dbReference type="Proteomes" id="UP001501612">
    <property type="component" value="Unassembled WGS sequence"/>
</dbReference>
<dbReference type="Gene3D" id="3.90.660.10">
    <property type="match status" value="1"/>
</dbReference>
<protein>
    <recommendedName>
        <fullName evidence="1">Amine oxidase domain-containing protein</fullName>
    </recommendedName>
</protein>
<evidence type="ECO:0000259" key="1">
    <source>
        <dbReference type="Pfam" id="PF01593"/>
    </source>
</evidence>
<dbReference type="InterPro" id="IPR002937">
    <property type="entry name" value="Amino_oxidase"/>
</dbReference>
<name>A0ABN2NYM7_9ACTN</name>
<dbReference type="Gene3D" id="3.50.50.60">
    <property type="entry name" value="FAD/NAD(P)-binding domain"/>
    <property type="match status" value="1"/>
</dbReference>
<sequence>MIGAGLAGAACAGELVGAGVPVRVLDRGRRPGGRMSGKRLPGLAEREADVGASYFTVTDDGFAEVAEDWRRRGLARPWTDTFSVLAPGEPASDKDGPTRWGGTEGLRALVDDVLEPVIAGGALEQHEVVSVSRGDDGGLLVDGEPASAVVLAMPDPQAVRLLGPGLDDVAAVLTREWEPVLALAARWERRTWDTVSPSGTFHGAFVNDDHVLAWIADDGRRRGDDAPVVVAHSTPELARQHLDDPAGAAPVMTMALASLLDAPDPTEARVQRWTFAKPTGERPEPFHLSAVGDGWVGVCGDGWGETSKVETAWRSGVDLAHALVAELG</sequence>
<evidence type="ECO:0000313" key="2">
    <source>
        <dbReference type="EMBL" id="GAA1904153.1"/>
    </source>
</evidence>
<dbReference type="Pfam" id="PF13450">
    <property type="entry name" value="NAD_binding_8"/>
    <property type="match status" value="1"/>
</dbReference>
<evidence type="ECO:0000313" key="3">
    <source>
        <dbReference type="Proteomes" id="UP001501612"/>
    </source>
</evidence>
<gene>
    <name evidence="2" type="ORF">GCM10009737_01080</name>
</gene>
<dbReference type="InterPro" id="IPR036188">
    <property type="entry name" value="FAD/NAD-bd_sf"/>
</dbReference>
<dbReference type="PANTHER" id="PTHR16128:SF5">
    <property type="entry name" value="FAD_NAD(P)-BINDING OXIDOREDUCTASE FAMILY PROTEIN"/>
    <property type="match status" value="1"/>
</dbReference>
<accession>A0ABN2NYM7</accession>
<organism evidence="2 3">
    <name type="scientific">Nocardioides lentus</name>
    <dbReference type="NCBI Taxonomy" id="338077"/>
    <lineage>
        <taxon>Bacteria</taxon>
        <taxon>Bacillati</taxon>
        <taxon>Actinomycetota</taxon>
        <taxon>Actinomycetes</taxon>
        <taxon>Propionibacteriales</taxon>
        <taxon>Nocardioidaceae</taxon>
        <taxon>Nocardioides</taxon>
    </lineage>
</organism>
<feature type="domain" description="Amine oxidase" evidence="1">
    <location>
        <begin position="96"/>
        <end position="322"/>
    </location>
</feature>
<dbReference type="Pfam" id="PF01593">
    <property type="entry name" value="Amino_oxidase"/>
    <property type="match status" value="1"/>
</dbReference>
<dbReference type="SUPFAM" id="SSF51905">
    <property type="entry name" value="FAD/NAD(P)-binding domain"/>
    <property type="match status" value="1"/>
</dbReference>
<comment type="caution">
    <text evidence="2">The sequence shown here is derived from an EMBL/GenBank/DDBJ whole genome shotgun (WGS) entry which is preliminary data.</text>
</comment>
<proteinExistence type="predicted"/>